<gene>
    <name evidence="1" type="ORF">WN944_024312</name>
</gene>
<reference evidence="1 2" key="1">
    <citation type="submission" date="2024-05" db="EMBL/GenBank/DDBJ databases">
        <title>Haplotype-resolved chromosome-level genome assembly of Huyou (Citrus changshanensis).</title>
        <authorList>
            <person name="Miao C."/>
            <person name="Chen W."/>
            <person name="Wu Y."/>
            <person name="Wang L."/>
            <person name="Zhao S."/>
            <person name="Grierson D."/>
            <person name="Xu C."/>
            <person name="Chen K."/>
        </authorList>
    </citation>
    <scope>NUCLEOTIDE SEQUENCE [LARGE SCALE GENOMIC DNA]</scope>
    <source>
        <strain evidence="1">01-14</strain>
        <tissue evidence="1">Leaf</tissue>
    </source>
</reference>
<protein>
    <submittedName>
        <fullName evidence="1">Uncharacterized protein</fullName>
    </submittedName>
</protein>
<keyword evidence="2" id="KW-1185">Reference proteome</keyword>
<dbReference type="AlphaFoldDB" id="A0AAP0QCH4"/>
<organism evidence="1 2">
    <name type="scientific">Citrus x changshan-huyou</name>
    <dbReference type="NCBI Taxonomy" id="2935761"/>
    <lineage>
        <taxon>Eukaryota</taxon>
        <taxon>Viridiplantae</taxon>
        <taxon>Streptophyta</taxon>
        <taxon>Embryophyta</taxon>
        <taxon>Tracheophyta</taxon>
        <taxon>Spermatophyta</taxon>
        <taxon>Magnoliopsida</taxon>
        <taxon>eudicotyledons</taxon>
        <taxon>Gunneridae</taxon>
        <taxon>Pentapetalae</taxon>
        <taxon>rosids</taxon>
        <taxon>malvids</taxon>
        <taxon>Sapindales</taxon>
        <taxon>Rutaceae</taxon>
        <taxon>Aurantioideae</taxon>
        <taxon>Citrus</taxon>
    </lineage>
</organism>
<accession>A0AAP0QCH4</accession>
<dbReference type="EMBL" id="JBCGBO010000024">
    <property type="protein sequence ID" value="KAK9181175.1"/>
    <property type="molecule type" value="Genomic_DNA"/>
</dbReference>
<name>A0AAP0QCH4_9ROSI</name>
<sequence length="217" mass="25123">MKNAIAIRQNKERLNPDYVPEKKTYNLHGCPFAVQVEEKLDATNEKEALQPYLQWFWKKNWENQLENDFRIDSKNTKSVTPLSKQKSCGIVQQESMVIEVKETNKHVDGGAMSMKCKKDDEHANYVEEKTTSHFYLLITIAFFFKGKSPGYIDNLISFIDDKFNCLDKCLKNIEAKVQKIDSLEDNTTDVREMSGQINKIVNLGEFLNSADYNLKVH</sequence>
<evidence type="ECO:0000313" key="2">
    <source>
        <dbReference type="Proteomes" id="UP001428341"/>
    </source>
</evidence>
<proteinExistence type="predicted"/>
<comment type="caution">
    <text evidence="1">The sequence shown here is derived from an EMBL/GenBank/DDBJ whole genome shotgun (WGS) entry which is preliminary data.</text>
</comment>
<evidence type="ECO:0000313" key="1">
    <source>
        <dbReference type="EMBL" id="KAK9181175.1"/>
    </source>
</evidence>
<dbReference type="Proteomes" id="UP001428341">
    <property type="component" value="Unassembled WGS sequence"/>
</dbReference>